<name>A0A379MNA0_9BACT</name>
<evidence type="ECO:0000313" key="1">
    <source>
        <dbReference type="EMBL" id="SUE33194.1"/>
    </source>
</evidence>
<dbReference type="RefSeq" id="WP_370447797.1">
    <property type="nucleotide sequence ID" value="NZ_CALVFX010000003.1"/>
</dbReference>
<dbReference type="Proteomes" id="UP000255233">
    <property type="component" value="Unassembled WGS sequence"/>
</dbReference>
<evidence type="ECO:0000313" key="2">
    <source>
        <dbReference type="Proteomes" id="UP000255233"/>
    </source>
</evidence>
<dbReference type="InterPro" id="IPR031815">
    <property type="entry name" value="DUF5074"/>
</dbReference>
<dbReference type="AlphaFoldDB" id="A0A379MNA0"/>
<gene>
    <name evidence="1" type="ORF">NCTC11190_00392</name>
</gene>
<protein>
    <submittedName>
        <fullName evidence="1">PQQ-dependent catabolism-associated beta-propeller protein</fullName>
    </submittedName>
</protein>
<dbReference type="Pfam" id="PF16819">
    <property type="entry name" value="DUF5074"/>
    <property type="match status" value="1"/>
</dbReference>
<reference evidence="1 2" key="1">
    <citation type="submission" date="2018-06" db="EMBL/GenBank/DDBJ databases">
        <authorList>
            <consortium name="Pathogen Informatics"/>
            <person name="Doyle S."/>
        </authorList>
    </citation>
    <scope>NUCLEOTIDE SEQUENCE [LARGE SCALE GENOMIC DNA]</scope>
    <source>
        <strain evidence="1 2">NCTC11190</strain>
    </source>
</reference>
<dbReference type="InterPro" id="IPR051200">
    <property type="entry name" value="Host-pathogen_enzymatic-act"/>
</dbReference>
<accession>A0A379MNA0</accession>
<dbReference type="STRING" id="880526.GCA_000427365_01050"/>
<sequence>MNLFTGLPAFETAGKIRRRTAAGIVRRIAICLTVLCGLGSCMDYGPMEEEDFGGSSPAGDGVFVLCEGNFMYGNATLSYYVPSKKRAMNEVFSRANGIALGDVAQSMTIYEKHGYLVVNNSGVVFVIDTDTFRVVGTLTGLVSPRYVHFVNDTKAYVTDLYDARITVFDPRTLEITGHIPLAGHRSAEQMVQWGDTVFTNCWSYDNKILAIDARRDELVDSVEVGIQPTSLALDKYGKLWTATDGGYEGNPFGYEAPALWRIDAKTLRIERKFPLPMGDSPSEVTLNGTRDTLYYIDRGVWRMPVEAESLPSAPFIPYDGTIYYGLGVDPRSSEVYVADAIDYVQPGVVYRFTPQGAAVDTFRVGITPGAFCFK</sequence>
<keyword evidence="2" id="KW-1185">Reference proteome</keyword>
<dbReference type="PANTHER" id="PTHR47197">
    <property type="entry name" value="PROTEIN NIRF"/>
    <property type="match status" value="1"/>
</dbReference>
<proteinExistence type="predicted"/>
<dbReference type="InterPro" id="IPR011044">
    <property type="entry name" value="Quino_amine_DH_bsu"/>
</dbReference>
<dbReference type="Gene3D" id="2.130.10.10">
    <property type="entry name" value="YVTN repeat-like/Quinoprotein amine dehydrogenase"/>
    <property type="match status" value="1"/>
</dbReference>
<organism evidence="1 2">
    <name type="scientific">Rikenella microfusus</name>
    <dbReference type="NCBI Taxonomy" id="28139"/>
    <lineage>
        <taxon>Bacteria</taxon>
        <taxon>Pseudomonadati</taxon>
        <taxon>Bacteroidota</taxon>
        <taxon>Bacteroidia</taxon>
        <taxon>Bacteroidales</taxon>
        <taxon>Rikenellaceae</taxon>
        <taxon>Rikenella</taxon>
    </lineage>
</organism>
<dbReference type="EMBL" id="UGVL01000001">
    <property type="protein sequence ID" value="SUE33194.1"/>
    <property type="molecule type" value="Genomic_DNA"/>
</dbReference>
<dbReference type="SUPFAM" id="SSF50969">
    <property type="entry name" value="YVTN repeat-like/Quinoprotein amine dehydrogenase"/>
    <property type="match status" value="1"/>
</dbReference>
<dbReference type="PANTHER" id="PTHR47197:SF3">
    <property type="entry name" value="DIHYDRO-HEME D1 DEHYDROGENASE"/>
    <property type="match status" value="1"/>
</dbReference>
<dbReference type="InterPro" id="IPR015943">
    <property type="entry name" value="WD40/YVTN_repeat-like_dom_sf"/>
</dbReference>